<name>A0A6A1WG97_9ROSI</name>
<dbReference type="Proteomes" id="UP000516437">
    <property type="component" value="Chromosome 2"/>
</dbReference>
<sequence>MLPTPPGRDHKNSHSLQNVRESRSPRPISAYYLGRTVSEARFVRVGYGNFVGGNAADIVSYPMATEFGYNTNLGNRVSGNAADFGQSRVARSLEVGLITQVMKLGMILCLGRKYSFCAVLEERFYQAK</sequence>
<evidence type="ECO:0000313" key="2">
    <source>
        <dbReference type="EMBL" id="KAB1223903.1"/>
    </source>
</evidence>
<evidence type="ECO:0000256" key="1">
    <source>
        <dbReference type="SAM" id="MobiDB-lite"/>
    </source>
</evidence>
<accession>A0A6A1WG97</accession>
<feature type="region of interest" description="Disordered" evidence="1">
    <location>
        <begin position="1"/>
        <end position="23"/>
    </location>
</feature>
<dbReference type="EMBL" id="RXIC02000020">
    <property type="protein sequence ID" value="KAB1223903.1"/>
    <property type="molecule type" value="Genomic_DNA"/>
</dbReference>
<dbReference type="AlphaFoldDB" id="A0A6A1WG97"/>
<reference evidence="2 3" key="1">
    <citation type="journal article" date="2019" name="Plant Biotechnol. J.">
        <title>The red bayberry genome and genetic basis of sex determination.</title>
        <authorList>
            <person name="Jia H.M."/>
            <person name="Jia H.J."/>
            <person name="Cai Q.L."/>
            <person name="Wang Y."/>
            <person name="Zhao H.B."/>
            <person name="Yang W.F."/>
            <person name="Wang G.Y."/>
            <person name="Li Y.H."/>
            <person name="Zhan D.L."/>
            <person name="Shen Y.T."/>
            <person name="Niu Q.F."/>
            <person name="Chang L."/>
            <person name="Qiu J."/>
            <person name="Zhao L."/>
            <person name="Xie H.B."/>
            <person name="Fu W.Y."/>
            <person name="Jin J."/>
            <person name="Li X.W."/>
            <person name="Jiao Y."/>
            <person name="Zhou C.C."/>
            <person name="Tu T."/>
            <person name="Chai C.Y."/>
            <person name="Gao J.L."/>
            <person name="Fan L.J."/>
            <person name="van de Weg E."/>
            <person name="Wang J.Y."/>
            <person name="Gao Z.S."/>
        </authorList>
    </citation>
    <scope>NUCLEOTIDE SEQUENCE [LARGE SCALE GENOMIC DNA]</scope>
    <source>
        <tissue evidence="2">Leaves</tissue>
    </source>
</reference>
<gene>
    <name evidence="2" type="ORF">CJ030_MR2G023340</name>
</gene>
<keyword evidence="3" id="KW-1185">Reference proteome</keyword>
<protein>
    <submittedName>
        <fullName evidence="2">Uncharacterized protein</fullName>
    </submittedName>
</protein>
<comment type="caution">
    <text evidence="2">The sequence shown here is derived from an EMBL/GenBank/DDBJ whole genome shotgun (WGS) entry which is preliminary data.</text>
</comment>
<evidence type="ECO:0000313" key="3">
    <source>
        <dbReference type="Proteomes" id="UP000516437"/>
    </source>
</evidence>
<organism evidence="2 3">
    <name type="scientific">Morella rubra</name>
    <name type="common">Chinese bayberry</name>
    <dbReference type="NCBI Taxonomy" id="262757"/>
    <lineage>
        <taxon>Eukaryota</taxon>
        <taxon>Viridiplantae</taxon>
        <taxon>Streptophyta</taxon>
        <taxon>Embryophyta</taxon>
        <taxon>Tracheophyta</taxon>
        <taxon>Spermatophyta</taxon>
        <taxon>Magnoliopsida</taxon>
        <taxon>eudicotyledons</taxon>
        <taxon>Gunneridae</taxon>
        <taxon>Pentapetalae</taxon>
        <taxon>rosids</taxon>
        <taxon>fabids</taxon>
        <taxon>Fagales</taxon>
        <taxon>Myricaceae</taxon>
        <taxon>Morella</taxon>
    </lineage>
</organism>
<proteinExistence type="predicted"/>